<protein>
    <submittedName>
        <fullName evidence="1">DEBR0S1_03510g1_1</fullName>
    </submittedName>
</protein>
<gene>
    <name evidence="1" type="ORF">DEBR0S1_03510G</name>
</gene>
<name>A0A7D9CUL6_DEKBR</name>
<proteinExistence type="predicted"/>
<dbReference type="Proteomes" id="UP000478008">
    <property type="component" value="Unassembled WGS sequence"/>
</dbReference>
<evidence type="ECO:0000313" key="2">
    <source>
        <dbReference type="Proteomes" id="UP000478008"/>
    </source>
</evidence>
<dbReference type="AlphaFoldDB" id="A0A7D9CUL6"/>
<keyword evidence="2" id="KW-1185">Reference proteome</keyword>
<accession>A0A7D9CUL6</accession>
<dbReference type="EMBL" id="CABFWN010000001">
    <property type="protein sequence ID" value="VUG15938.1"/>
    <property type="molecule type" value="Genomic_DNA"/>
</dbReference>
<evidence type="ECO:0000313" key="1">
    <source>
        <dbReference type="EMBL" id="VUG15938.1"/>
    </source>
</evidence>
<sequence length="604" mass="69352">MSQYQYDLNLLIQNRSTILSDLDDFSFSPSKKTIWLENIFSGYTLVKFLLHFHFPSTGIKVIDDLPDTYYKELGVRHVLTSDYNIFGDKPSDRSYAILIFTSGSAVPSFDSILIQAIKIREHYNKLCIVGPLNSEFFSETFRSDITWNFKASIPSLKAFGSSNGLLKFDTTTSEFIGRLLQENIEFKGLGNTVILMCAELWNTISPLRNVILINNCDDVDKIMPYNENNVLVVDSTPSVFRRMLMRIYTGSFPVARILICESLLRTYTFDSQFGYHSKSITDKRDFEMILSEWKSLTDNIPLVSIDIKVFHLASKNDHDKLNFKPLPCTPNTALLSLKWGLKFPLKHIDPVSQKICLYQLYLLGYVDSSFKEYSDDHPFWKLTAILSMKQLLDPIWISLAATIDCALIADDQEVIAQVLIFAALIYYCDTTSFKLSTLLYDIPMEYKTVESEILSILNYLHNSPDALPLKGKLDKIDRLFRKSLHLNTNSNEQLLSDDLTEKIISCFKRSFFMNIGVVGLIDVADNKDSITRVRIMSHSKSNMHSIPKLHLKIPEYLREYYHTNQLLAWIKLYQPLSGDKQVPFIGFKLTKSDVLRAESYYALT</sequence>
<organism evidence="1 2">
    <name type="scientific">Dekkera bruxellensis</name>
    <name type="common">Brettanomyces custersii</name>
    <dbReference type="NCBI Taxonomy" id="5007"/>
    <lineage>
        <taxon>Eukaryota</taxon>
        <taxon>Fungi</taxon>
        <taxon>Dikarya</taxon>
        <taxon>Ascomycota</taxon>
        <taxon>Saccharomycotina</taxon>
        <taxon>Pichiomycetes</taxon>
        <taxon>Pichiales</taxon>
        <taxon>Pichiaceae</taxon>
        <taxon>Brettanomyces</taxon>
    </lineage>
</organism>
<reference evidence="1 2" key="1">
    <citation type="submission" date="2019-07" db="EMBL/GenBank/DDBJ databases">
        <authorList>
            <person name="Friedrich A."/>
            <person name="Schacherer J."/>
        </authorList>
    </citation>
    <scope>NUCLEOTIDE SEQUENCE [LARGE SCALE GENOMIC DNA]</scope>
</reference>